<name>A0A085N9C2_9BILA</name>
<feature type="compositionally biased region" description="Basic and acidic residues" evidence="1">
    <location>
        <begin position="669"/>
        <end position="681"/>
    </location>
</feature>
<feature type="compositionally biased region" description="Acidic residues" evidence="1">
    <location>
        <begin position="304"/>
        <end position="316"/>
    </location>
</feature>
<feature type="compositionally biased region" description="Basic and acidic residues" evidence="1">
    <location>
        <begin position="752"/>
        <end position="771"/>
    </location>
</feature>
<dbReference type="AlphaFoldDB" id="A0A085N9C2"/>
<feature type="compositionally biased region" description="Polar residues" evidence="1">
    <location>
        <begin position="772"/>
        <end position="803"/>
    </location>
</feature>
<evidence type="ECO:0000313" key="2">
    <source>
        <dbReference type="EMBL" id="KFD66068.1"/>
    </source>
</evidence>
<feature type="compositionally biased region" description="Basic and acidic residues" evidence="1">
    <location>
        <begin position="317"/>
        <end position="352"/>
    </location>
</feature>
<reference evidence="2" key="1">
    <citation type="journal article" date="2014" name="Nat. Genet.">
        <title>Genome and transcriptome of the porcine whipworm Trichuris suis.</title>
        <authorList>
            <person name="Jex A.R."/>
            <person name="Nejsum P."/>
            <person name="Schwarz E.M."/>
            <person name="Hu L."/>
            <person name="Young N.D."/>
            <person name="Hall R.S."/>
            <person name="Korhonen P.K."/>
            <person name="Liao S."/>
            <person name="Thamsborg S."/>
            <person name="Xia J."/>
            <person name="Xu P."/>
            <person name="Wang S."/>
            <person name="Scheerlinck J.P."/>
            <person name="Hofmann A."/>
            <person name="Sternberg P.W."/>
            <person name="Wang J."/>
            <person name="Gasser R.B."/>
        </authorList>
    </citation>
    <scope>NUCLEOTIDE SEQUENCE [LARGE SCALE GENOMIC DNA]</scope>
    <source>
        <strain evidence="2">DCEP-RM93F</strain>
    </source>
</reference>
<feature type="region of interest" description="Disordered" evidence="1">
    <location>
        <begin position="696"/>
        <end position="815"/>
    </location>
</feature>
<feature type="compositionally biased region" description="Basic and acidic residues" evidence="1">
    <location>
        <begin position="499"/>
        <end position="532"/>
    </location>
</feature>
<feature type="compositionally biased region" description="Low complexity" evidence="1">
    <location>
        <begin position="291"/>
        <end position="303"/>
    </location>
</feature>
<protein>
    <submittedName>
        <fullName evidence="2">Uncharacterized protein</fullName>
    </submittedName>
</protein>
<proteinExistence type="predicted"/>
<feature type="compositionally biased region" description="Acidic residues" evidence="1">
    <location>
        <begin position="806"/>
        <end position="815"/>
    </location>
</feature>
<dbReference type="InterPro" id="IPR046426">
    <property type="entry name" value="DAXX_histone-bd_sf"/>
</dbReference>
<feature type="compositionally biased region" description="Basic and acidic residues" evidence="1">
    <location>
        <begin position="634"/>
        <end position="654"/>
    </location>
</feature>
<dbReference type="Gene3D" id="1.20.58.2170">
    <property type="match status" value="1"/>
</dbReference>
<feature type="compositionally biased region" description="Basic residues" evidence="1">
    <location>
        <begin position="540"/>
        <end position="555"/>
    </location>
</feature>
<dbReference type="Proteomes" id="UP000030758">
    <property type="component" value="Unassembled WGS sequence"/>
</dbReference>
<dbReference type="EMBL" id="KL367528">
    <property type="protein sequence ID" value="KFD66068.1"/>
    <property type="molecule type" value="Genomic_DNA"/>
</dbReference>
<evidence type="ECO:0000256" key="1">
    <source>
        <dbReference type="SAM" id="MobiDB-lite"/>
    </source>
</evidence>
<organism evidence="2">
    <name type="scientific">Trichuris suis</name>
    <name type="common">pig whipworm</name>
    <dbReference type="NCBI Taxonomy" id="68888"/>
    <lineage>
        <taxon>Eukaryota</taxon>
        <taxon>Metazoa</taxon>
        <taxon>Ecdysozoa</taxon>
        <taxon>Nematoda</taxon>
        <taxon>Enoplea</taxon>
        <taxon>Dorylaimia</taxon>
        <taxon>Trichinellida</taxon>
        <taxon>Trichuridae</taxon>
        <taxon>Trichuris</taxon>
    </lineage>
</organism>
<dbReference type="GO" id="GO:0042393">
    <property type="term" value="F:histone binding"/>
    <property type="evidence" value="ECO:0007669"/>
    <property type="project" value="InterPro"/>
</dbReference>
<feature type="compositionally biased region" description="Basic and acidic residues" evidence="1">
    <location>
        <begin position="378"/>
        <end position="425"/>
    </location>
</feature>
<gene>
    <name evidence="2" type="ORF">M514_00783</name>
</gene>
<sequence>MAEVDSNHSEVLEVYKTFMLTLKRLLRNEEDVELREKAPLAFGKCFTTIEFNTIKSPEMVNRVKKLNDEMDKMDYFHSLKALKEFLDDLKRAVDVVRSTAAAGTVEWIKLKSGRTKKVRGIKEEKRERIITNLLKARRLLAKEMLKTVSWSKSNDQRIEKLERLIEKLRNYLASREGVSTSTGRYSMETAPEFTSCGIQQVDDSVKELLAKCFPTGRTLGSSGRQSLRCPSHWDIRDAVLRANEEHSLGLPMKNVDELVEKFATEIGLAVKSKEKYDFQLYMQDLEEYVSADDTTASGSGTDDSSVETDEDEMEDQSADHSIQEEPHVPEDVDVEGRKKDAKVKHQTEVEKKFPKRKIILTKVPKDGAAEKQSVITDKSNKSEPESFEGRRLKRPAVDDANRGDDVSTEDRREPLRPLKSIDAKRTASSSKKRKKKSVSFSNVPKAHPAVTESLSESVVDNPEQKGLPLQTEGKTVELGNNEHPVKKKRRKEPASSSKQRMDEWKVVDHAGEEPERTGKVASERHDDSKLQKEGANVSNSKKRDRNSSVKTKRRPQPSPYKEQGNKTPSSCDVPQPVQAVETVRHSELVQKQKGMISATFGKEGVSNKKIVEPKSERSVQMKNKLRKPVARASSQRESEEGISIQRKEERSVENKKRRKGEAGSVEAQANRRHEADEAQRHSFEKALPVLVFIMNSVTPSEESSRESSPPYKSTRSRKSSQTPSHAAEAQIVNGGKTLPSIKKDGATSNDAVKLHAEDALMKRSESADSRSLKSSLRSGHQQSRSASSKESGNSRMTTSSPTYSDEIIDLTLDFD</sequence>
<feature type="compositionally biased region" description="Basic and acidic residues" evidence="1">
    <location>
        <begin position="605"/>
        <end position="619"/>
    </location>
</feature>
<accession>A0A085N9C2</accession>
<feature type="region of interest" description="Disordered" evidence="1">
    <location>
        <begin position="291"/>
        <end position="681"/>
    </location>
</feature>